<dbReference type="Proteomes" id="UP000198870">
    <property type="component" value="Unassembled WGS sequence"/>
</dbReference>
<protein>
    <submittedName>
        <fullName evidence="4">CO dehydrogenase maturation factor</fullName>
    </submittedName>
</protein>
<dbReference type="InterPro" id="IPR014433">
    <property type="entry name" value="CooC"/>
</dbReference>
<proteinExistence type="predicted"/>
<dbReference type="GO" id="GO:0016887">
    <property type="term" value="F:ATP hydrolysis activity"/>
    <property type="evidence" value="ECO:0007669"/>
    <property type="project" value="TreeGrafter"/>
</dbReference>
<dbReference type="InterPro" id="IPR002586">
    <property type="entry name" value="CobQ/CobB/MinD/ParA_Nub-bd_dom"/>
</dbReference>
<dbReference type="STRING" id="419481.SAMN05216233_10496"/>
<evidence type="ECO:0000256" key="2">
    <source>
        <dbReference type="ARBA" id="ARBA00022840"/>
    </source>
</evidence>
<organism evidence="4 5">
    <name type="scientific">Desulfoluna spongiiphila</name>
    <dbReference type="NCBI Taxonomy" id="419481"/>
    <lineage>
        <taxon>Bacteria</taxon>
        <taxon>Pseudomonadati</taxon>
        <taxon>Thermodesulfobacteriota</taxon>
        <taxon>Desulfobacteria</taxon>
        <taxon>Desulfobacterales</taxon>
        <taxon>Desulfolunaceae</taxon>
        <taxon>Desulfoluna</taxon>
    </lineage>
</organism>
<evidence type="ECO:0000313" key="5">
    <source>
        <dbReference type="Proteomes" id="UP000198870"/>
    </source>
</evidence>
<dbReference type="GO" id="GO:0051782">
    <property type="term" value="P:negative regulation of cell division"/>
    <property type="evidence" value="ECO:0007669"/>
    <property type="project" value="TreeGrafter"/>
</dbReference>
<keyword evidence="1" id="KW-0547">Nucleotide-binding</keyword>
<dbReference type="PANTHER" id="PTHR43384:SF6">
    <property type="entry name" value="SEPTUM SITE-DETERMINING PROTEIN MIND HOMOLOG, CHLOROPLASTIC"/>
    <property type="match status" value="1"/>
</dbReference>
<name>A0A1G5DB76_9BACT</name>
<accession>A0A1G5DB76</accession>
<dbReference type="InterPro" id="IPR050625">
    <property type="entry name" value="ParA/MinD_ATPase"/>
</dbReference>
<evidence type="ECO:0000259" key="3">
    <source>
        <dbReference type="Pfam" id="PF01656"/>
    </source>
</evidence>
<dbReference type="GO" id="GO:0005524">
    <property type="term" value="F:ATP binding"/>
    <property type="evidence" value="ECO:0007669"/>
    <property type="project" value="UniProtKB-KW"/>
</dbReference>
<dbReference type="Gene3D" id="3.40.50.300">
    <property type="entry name" value="P-loop containing nucleotide triphosphate hydrolases"/>
    <property type="match status" value="1"/>
</dbReference>
<dbReference type="AlphaFoldDB" id="A0A1G5DB76"/>
<reference evidence="4 5" key="1">
    <citation type="submission" date="2016-10" db="EMBL/GenBank/DDBJ databases">
        <authorList>
            <person name="de Groot N.N."/>
        </authorList>
    </citation>
    <scope>NUCLEOTIDE SEQUENCE [LARGE SCALE GENOMIC DNA]</scope>
    <source>
        <strain evidence="4 5">AA1</strain>
    </source>
</reference>
<dbReference type="GO" id="GO:0009898">
    <property type="term" value="C:cytoplasmic side of plasma membrane"/>
    <property type="evidence" value="ECO:0007669"/>
    <property type="project" value="TreeGrafter"/>
</dbReference>
<evidence type="ECO:0000313" key="4">
    <source>
        <dbReference type="EMBL" id="SCY12089.1"/>
    </source>
</evidence>
<evidence type="ECO:0000256" key="1">
    <source>
        <dbReference type="ARBA" id="ARBA00022741"/>
    </source>
</evidence>
<dbReference type="EMBL" id="FMUX01000004">
    <property type="protein sequence ID" value="SCY12089.1"/>
    <property type="molecule type" value="Genomic_DNA"/>
</dbReference>
<dbReference type="SUPFAM" id="SSF52540">
    <property type="entry name" value="P-loop containing nucleoside triphosphate hydrolases"/>
    <property type="match status" value="1"/>
</dbReference>
<dbReference type="PIRSF" id="PIRSF005647">
    <property type="entry name" value="CooC"/>
    <property type="match status" value="1"/>
</dbReference>
<dbReference type="Pfam" id="PF01656">
    <property type="entry name" value="CbiA"/>
    <property type="match status" value="1"/>
</dbReference>
<dbReference type="GO" id="GO:0005829">
    <property type="term" value="C:cytosol"/>
    <property type="evidence" value="ECO:0007669"/>
    <property type="project" value="TreeGrafter"/>
</dbReference>
<keyword evidence="5" id="KW-1185">Reference proteome</keyword>
<dbReference type="InterPro" id="IPR027417">
    <property type="entry name" value="P-loop_NTPase"/>
</dbReference>
<sequence length="263" mass="28322">MTGERSVSLKLAFGGKGGVGKTTLTALIARIIAREEKKVIAIDADPVSNLASALGISEEIEITPIAQLSDLIAERTGAKPGTMGGFFTLNPKVDDIPDRFSLERDGVKLLVMGTVQKGGSGCICPESTILKALMMHLVLQRDEVVVMDMEAGVEHLGRATTGSVNALVTVVNPGKRSRVAALQIRRLAEELGIKRVMIIGNRVRSAEDRQMIEESLSDFEILGFVPELDEVAESDRSGERPYDDIETVPEALREIAVKLASLD</sequence>
<dbReference type="PANTHER" id="PTHR43384">
    <property type="entry name" value="SEPTUM SITE-DETERMINING PROTEIN MIND HOMOLOG, CHLOROPLASTIC-RELATED"/>
    <property type="match status" value="1"/>
</dbReference>
<keyword evidence="2" id="KW-0067">ATP-binding</keyword>
<feature type="domain" description="CobQ/CobB/MinD/ParA nucleotide binding" evidence="3">
    <location>
        <begin position="13"/>
        <end position="239"/>
    </location>
</feature>
<gene>
    <name evidence="4" type="ORF">SAMN05216233_10496</name>
</gene>